<dbReference type="AlphaFoldDB" id="A0A2S0KP80"/>
<reference evidence="3" key="1">
    <citation type="submission" date="2018-02" db="EMBL/GenBank/DDBJ databases">
        <authorList>
            <person name="Holder M.E."/>
            <person name="Ajami N.J."/>
            <person name="Petrosino J.F."/>
        </authorList>
    </citation>
    <scope>NUCLEOTIDE SEQUENCE [LARGE SCALE GENOMIC DNA]</scope>
    <source>
        <strain evidence="3">CCUG 47711</strain>
    </source>
</reference>
<keyword evidence="1" id="KW-0067">ATP-binding</keyword>
<dbReference type="KEGG" id="fsa:C5Q98_06100"/>
<dbReference type="GO" id="GO:0005524">
    <property type="term" value="F:ATP binding"/>
    <property type="evidence" value="ECO:0007669"/>
    <property type="project" value="UniProtKB-UniRule"/>
</dbReference>
<dbReference type="InterPro" id="IPR005338">
    <property type="entry name" value="Anhydro_N_Ac-Mur_kinase"/>
</dbReference>
<dbReference type="GO" id="GO:0097175">
    <property type="term" value="P:1,6-anhydro-N-acetyl-beta-muramic acid catabolic process"/>
    <property type="evidence" value="ECO:0007669"/>
    <property type="project" value="UniProtKB-UniRule"/>
</dbReference>
<dbReference type="HAMAP" id="MF_01270">
    <property type="entry name" value="AnhMurNAc_kinase"/>
    <property type="match status" value="1"/>
</dbReference>
<dbReference type="Gene3D" id="3.30.420.40">
    <property type="match status" value="2"/>
</dbReference>
<gene>
    <name evidence="1" type="primary">anmK</name>
    <name evidence="2" type="ORF">C5Q98_06100</name>
</gene>
<dbReference type="GO" id="GO:0016301">
    <property type="term" value="F:kinase activity"/>
    <property type="evidence" value="ECO:0007669"/>
    <property type="project" value="UniProtKB-KW"/>
</dbReference>
<protein>
    <recommendedName>
        <fullName evidence="1">Anhydro-N-acetylmuramic acid kinase</fullName>
        <ecNumber evidence="1">2.7.1.170</ecNumber>
    </recommendedName>
    <alternativeName>
        <fullName evidence="1">AnhMurNAc kinase</fullName>
    </alternativeName>
</protein>
<comment type="function">
    <text evidence="1">Catalyzes the specific phosphorylation of 1,6-anhydro-N-acetylmuramic acid (anhMurNAc) with the simultaneous cleavage of the 1,6-anhydro ring, generating MurNAc-6-P. Is required for the utilization of anhMurNAc either imported from the medium or derived from its own cell wall murein, and thus plays a role in cell wall recycling.</text>
</comment>
<name>A0A2S0KP80_9FIRM</name>
<dbReference type="PANTHER" id="PTHR30605:SF0">
    <property type="entry name" value="ANHYDRO-N-ACETYLMURAMIC ACID KINASE"/>
    <property type="match status" value="1"/>
</dbReference>
<keyword evidence="1" id="KW-0119">Carbohydrate metabolism</keyword>
<dbReference type="EC" id="2.7.1.170" evidence="1"/>
<evidence type="ECO:0000313" key="2">
    <source>
        <dbReference type="EMBL" id="AVM42809.1"/>
    </source>
</evidence>
<keyword evidence="1 2" id="KW-0418">Kinase</keyword>
<evidence type="ECO:0000256" key="1">
    <source>
        <dbReference type="HAMAP-Rule" id="MF_01270"/>
    </source>
</evidence>
<keyword evidence="3" id="KW-1185">Reference proteome</keyword>
<dbReference type="UniPathway" id="UPA00343"/>
<accession>A0A2S0KP80</accession>
<keyword evidence="1" id="KW-0808">Transferase</keyword>
<dbReference type="CDD" id="cd24050">
    <property type="entry name" value="ASKHA_NBD_ANMK"/>
    <property type="match status" value="1"/>
</dbReference>
<dbReference type="Pfam" id="PF03702">
    <property type="entry name" value="AnmK"/>
    <property type="match status" value="1"/>
</dbReference>
<organism evidence="2 3">
    <name type="scientific">Fastidiosipila sanguinis</name>
    <dbReference type="NCBI Taxonomy" id="236753"/>
    <lineage>
        <taxon>Bacteria</taxon>
        <taxon>Bacillati</taxon>
        <taxon>Bacillota</taxon>
        <taxon>Clostridia</taxon>
        <taxon>Eubacteriales</taxon>
        <taxon>Oscillospiraceae</taxon>
        <taxon>Fastidiosipila</taxon>
    </lineage>
</organism>
<proteinExistence type="inferred from homology"/>
<sequence>MENKEMKNNNKTGSENSSNSYNAIGIMTGTSLDGIDVAFVKISRENGNNSKGKDKLEFIDFYFQEYPEEVREYLLYLAQGGSATSRDFILTSQVLGKLYVEAVEGLLSKHEGVGIDLIGIHGQTIYHSLEKEEYLGMEVSASYQIAEPSYLSERFKCPVISDFRIRDIAAGGLGAPLVPFVEYALSADEYNNAVFLNIGGISNITYISEDVNEIMGFDTGPGNMLIDQAMMDLYDKTYDKDGEIARSGKVSEELLDKALKNPYYEIEPPKNSGRENFGPETYQYLKAEALKLDLAPEDFVMTLTALTAKVNADAIQKFCPRLPKQLIVSGGGSENGRLMQSLAELLPGVEVLKGEVLGYPNAAKEAIAFAYLGYKTLLKEENTIAQVTGAEHPVVMGKITY</sequence>
<comment type="pathway">
    <text evidence="1">Cell wall biogenesis; peptidoglycan recycling.</text>
</comment>
<dbReference type="OrthoDB" id="9763949at2"/>
<dbReference type="SUPFAM" id="SSF53067">
    <property type="entry name" value="Actin-like ATPase domain"/>
    <property type="match status" value="1"/>
</dbReference>
<feature type="binding site" evidence="1">
    <location>
        <begin position="29"/>
        <end position="36"/>
    </location>
    <ligand>
        <name>ATP</name>
        <dbReference type="ChEBI" id="CHEBI:30616"/>
    </ligand>
</feature>
<dbReference type="Proteomes" id="UP000237947">
    <property type="component" value="Chromosome"/>
</dbReference>
<evidence type="ECO:0000313" key="3">
    <source>
        <dbReference type="Proteomes" id="UP000237947"/>
    </source>
</evidence>
<dbReference type="InterPro" id="IPR043129">
    <property type="entry name" value="ATPase_NBD"/>
</dbReference>
<comment type="pathway">
    <text evidence="1">Amino-sugar metabolism; 1,6-anhydro-N-acetylmuramate degradation.</text>
</comment>
<dbReference type="PANTHER" id="PTHR30605">
    <property type="entry name" value="ANHYDRO-N-ACETYLMURAMIC ACID KINASE"/>
    <property type="match status" value="1"/>
</dbReference>
<dbReference type="RefSeq" id="WP_106012759.1">
    <property type="nucleotide sequence ID" value="NZ_CP027226.1"/>
</dbReference>
<keyword evidence="1" id="KW-0547">Nucleotide-binding</keyword>
<dbReference type="GO" id="GO:0006040">
    <property type="term" value="P:amino sugar metabolic process"/>
    <property type="evidence" value="ECO:0007669"/>
    <property type="project" value="InterPro"/>
</dbReference>
<dbReference type="GO" id="GO:0016773">
    <property type="term" value="F:phosphotransferase activity, alcohol group as acceptor"/>
    <property type="evidence" value="ECO:0007669"/>
    <property type="project" value="UniProtKB-UniRule"/>
</dbReference>
<comment type="similarity">
    <text evidence="1">Belongs to the anhydro-N-acetylmuramic acid kinase family.</text>
</comment>
<dbReference type="UniPathway" id="UPA00544"/>
<comment type="catalytic activity">
    <reaction evidence="1">
        <text>1,6-anhydro-N-acetyl-beta-muramate + ATP + H2O = N-acetyl-D-muramate 6-phosphate + ADP + H(+)</text>
        <dbReference type="Rhea" id="RHEA:24952"/>
        <dbReference type="ChEBI" id="CHEBI:15377"/>
        <dbReference type="ChEBI" id="CHEBI:15378"/>
        <dbReference type="ChEBI" id="CHEBI:30616"/>
        <dbReference type="ChEBI" id="CHEBI:58690"/>
        <dbReference type="ChEBI" id="CHEBI:58722"/>
        <dbReference type="ChEBI" id="CHEBI:456216"/>
        <dbReference type="EC" id="2.7.1.170"/>
    </reaction>
</comment>
<dbReference type="GO" id="GO:0009254">
    <property type="term" value="P:peptidoglycan turnover"/>
    <property type="evidence" value="ECO:0007669"/>
    <property type="project" value="UniProtKB-UniRule"/>
</dbReference>
<dbReference type="EMBL" id="CP027226">
    <property type="protein sequence ID" value="AVM42809.1"/>
    <property type="molecule type" value="Genomic_DNA"/>
</dbReference>